<dbReference type="GO" id="GO:0006397">
    <property type="term" value="P:mRNA processing"/>
    <property type="evidence" value="ECO:0007669"/>
    <property type="project" value="UniProtKB-KW"/>
</dbReference>
<proteinExistence type="inferred from homology"/>
<sequence length="264" mass="29655">MSEPPADTAVTPSEEPKRAPRPRLGGKMFGLVVGTLQKASREDKLLRASEAAKKRQLLESRLATKLQSETAVVRKKEDARKSKTTALRLEETLGYKDSVAKFRRRRVPQLAGFLCTAGDDLDVRRTHPPPVYFLPKVLLPEQEEILARRRELAAEKSRRDWDSFKTQKEEGIAEIRDLRAKVAEETEDAKDTSMDVDDDAKEKKDDDAMMDADPVPPAHTEIPDAKPERAPSPPPLAPKLIPQAPSTPERNDEPMQADEDEVEY</sequence>
<evidence type="ECO:0000256" key="6">
    <source>
        <dbReference type="ARBA" id="ARBA00023187"/>
    </source>
</evidence>
<accession>A0A0D7BDW0</accession>
<keyword evidence="3" id="KW-0507">mRNA processing</keyword>
<dbReference type="InterPro" id="IPR039853">
    <property type="entry name" value="Pinin"/>
</dbReference>
<dbReference type="GO" id="GO:0071013">
    <property type="term" value="C:catalytic step 2 spliceosome"/>
    <property type="evidence" value="ECO:0007669"/>
    <property type="project" value="TreeGrafter"/>
</dbReference>
<keyword evidence="7" id="KW-0539">Nucleus</keyword>
<dbReference type="InterPro" id="IPR006786">
    <property type="entry name" value="Pinin_SDK_MemA"/>
</dbReference>
<dbReference type="OrthoDB" id="330772at2759"/>
<dbReference type="AlphaFoldDB" id="A0A0D7BDW0"/>
<evidence type="ECO:0000256" key="4">
    <source>
        <dbReference type="ARBA" id="ARBA00023015"/>
    </source>
</evidence>
<dbReference type="GO" id="GO:0008380">
    <property type="term" value="P:RNA splicing"/>
    <property type="evidence" value="ECO:0007669"/>
    <property type="project" value="UniProtKB-KW"/>
</dbReference>
<evidence type="ECO:0000256" key="1">
    <source>
        <dbReference type="ARBA" id="ARBA00004123"/>
    </source>
</evidence>
<keyword evidence="6" id="KW-0508">mRNA splicing</keyword>
<dbReference type="PANTHER" id="PTHR12707:SF0">
    <property type="entry name" value="PININ"/>
    <property type="match status" value="1"/>
</dbReference>
<dbReference type="EMBL" id="KN880517">
    <property type="protein sequence ID" value="KIY67771.1"/>
    <property type="molecule type" value="Genomic_DNA"/>
</dbReference>
<evidence type="ECO:0000259" key="9">
    <source>
        <dbReference type="Pfam" id="PF04696"/>
    </source>
</evidence>
<keyword evidence="5" id="KW-0804">Transcription</keyword>
<dbReference type="Proteomes" id="UP000054007">
    <property type="component" value="Unassembled WGS sequence"/>
</dbReference>
<organism evidence="10 11">
    <name type="scientific">Cylindrobasidium torrendii FP15055 ss-10</name>
    <dbReference type="NCBI Taxonomy" id="1314674"/>
    <lineage>
        <taxon>Eukaryota</taxon>
        <taxon>Fungi</taxon>
        <taxon>Dikarya</taxon>
        <taxon>Basidiomycota</taxon>
        <taxon>Agaricomycotina</taxon>
        <taxon>Agaricomycetes</taxon>
        <taxon>Agaricomycetidae</taxon>
        <taxon>Agaricales</taxon>
        <taxon>Marasmiineae</taxon>
        <taxon>Physalacriaceae</taxon>
        <taxon>Cylindrobasidium</taxon>
    </lineage>
</organism>
<feature type="compositionally biased region" description="Acidic residues" evidence="8">
    <location>
        <begin position="255"/>
        <end position="264"/>
    </location>
</feature>
<evidence type="ECO:0000256" key="5">
    <source>
        <dbReference type="ARBA" id="ARBA00023163"/>
    </source>
</evidence>
<evidence type="ECO:0000256" key="2">
    <source>
        <dbReference type="ARBA" id="ARBA00010386"/>
    </source>
</evidence>
<protein>
    <recommendedName>
        <fullName evidence="9">Pinin/SDK/MemA protein domain-containing protein</fullName>
    </recommendedName>
</protein>
<name>A0A0D7BDW0_9AGAR</name>
<feature type="region of interest" description="Disordered" evidence="8">
    <location>
        <begin position="152"/>
        <end position="264"/>
    </location>
</feature>
<dbReference type="PANTHER" id="PTHR12707">
    <property type="entry name" value="PINN"/>
    <property type="match status" value="1"/>
</dbReference>
<feature type="domain" description="Pinin/SDK/MemA protein" evidence="9">
    <location>
        <begin position="27"/>
        <end position="150"/>
    </location>
</feature>
<dbReference type="STRING" id="1314674.A0A0D7BDW0"/>
<keyword evidence="4" id="KW-0805">Transcription regulation</keyword>
<dbReference type="Pfam" id="PF04696">
    <property type="entry name" value="Pinin_SDK_memA"/>
    <property type="match status" value="1"/>
</dbReference>
<comment type="similarity">
    <text evidence="2">Belongs to the pinin family.</text>
</comment>
<comment type="subcellular location">
    <subcellularLocation>
        <location evidence="1">Nucleus</location>
    </subcellularLocation>
</comment>
<evidence type="ECO:0000256" key="7">
    <source>
        <dbReference type="ARBA" id="ARBA00023242"/>
    </source>
</evidence>
<gene>
    <name evidence="10" type="ORF">CYLTODRAFT_375411</name>
</gene>
<evidence type="ECO:0000256" key="3">
    <source>
        <dbReference type="ARBA" id="ARBA00022664"/>
    </source>
</evidence>
<reference evidence="10 11" key="1">
    <citation type="journal article" date="2015" name="Fungal Genet. Biol.">
        <title>Evolution of novel wood decay mechanisms in Agaricales revealed by the genome sequences of Fistulina hepatica and Cylindrobasidium torrendii.</title>
        <authorList>
            <person name="Floudas D."/>
            <person name="Held B.W."/>
            <person name="Riley R."/>
            <person name="Nagy L.G."/>
            <person name="Koehler G."/>
            <person name="Ransdell A.S."/>
            <person name="Younus H."/>
            <person name="Chow J."/>
            <person name="Chiniquy J."/>
            <person name="Lipzen A."/>
            <person name="Tritt A."/>
            <person name="Sun H."/>
            <person name="Haridas S."/>
            <person name="LaButti K."/>
            <person name="Ohm R.A."/>
            <person name="Kues U."/>
            <person name="Blanchette R.A."/>
            <person name="Grigoriev I.V."/>
            <person name="Minto R.E."/>
            <person name="Hibbett D.S."/>
        </authorList>
    </citation>
    <scope>NUCLEOTIDE SEQUENCE [LARGE SCALE GENOMIC DNA]</scope>
    <source>
        <strain evidence="10 11">FP15055 ss-10</strain>
    </source>
</reference>
<feature type="compositionally biased region" description="Basic and acidic residues" evidence="8">
    <location>
        <begin position="152"/>
        <end position="193"/>
    </location>
</feature>
<evidence type="ECO:0000313" key="11">
    <source>
        <dbReference type="Proteomes" id="UP000054007"/>
    </source>
</evidence>
<keyword evidence="11" id="KW-1185">Reference proteome</keyword>
<evidence type="ECO:0000256" key="8">
    <source>
        <dbReference type="SAM" id="MobiDB-lite"/>
    </source>
</evidence>
<feature type="region of interest" description="Disordered" evidence="8">
    <location>
        <begin position="1"/>
        <end position="26"/>
    </location>
</feature>
<evidence type="ECO:0000313" key="10">
    <source>
        <dbReference type="EMBL" id="KIY67771.1"/>
    </source>
</evidence>